<comment type="caution">
    <text evidence="1">The sequence shown here is derived from an EMBL/GenBank/DDBJ whole genome shotgun (WGS) entry which is preliminary data.</text>
</comment>
<evidence type="ECO:0000313" key="2">
    <source>
        <dbReference type="Proteomes" id="UP001229251"/>
    </source>
</evidence>
<gene>
    <name evidence="1" type="ORF">QP433_08085</name>
</gene>
<accession>A0AAJ1V659</accession>
<organism evidence="1 2">
    <name type="scientific">Facklamia hominis</name>
    <dbReference type="NCBI Taxonomy" id="178214"/>
    <lineage>
        <taxon>Bacteria</taxon>
        <taxon>Bacillati</taxon>
        <taxon>Bacillota</taxon>
        <taxon>Bacilli</taxon>
        <taxon>Lactobacillales</taxon>
        <taxon>Aerococcaceae</taxon>
        <taxon>Facklamia</taxon>
    </lineage>
</organism>
<proteinExistence type="predicted"/>
<protein>
    <submittedName>
        <fullName evidence="1">Phage portal protein</fullName>
    </submittedName>
</protein>
<dbReference type="EMBL" id="JASOOE010000018">
    <property type="protein sequence ID" value="MDK7187939.1"/>
    <property type="molecule type" value="Genomic_DNA"/>
</dbReference>
<dbReference type="RefSeq" id="WP_285066361.1">
    <property type="nucleotide sequence ID" value="NZ_JASOOE010000018.1"/>
</dbReference>
<dbReference type="NCBIfam" id="TIGR01538">
    <property type="entry name" value="portal_SPP1"/>
    <property type="match status" value="1"/>
</dbReference>
<dbReference type="Proteomes" id="UP001229251">
    <property type="component" value="Unassembled WGS sequence"/>
</dbReference>
<dbReference type="InterPro" id="IPR021145">
    <property type="entry name" value="Portal_protein_SPP1_Gp6-like"/>
</dbReference>
<dbReference type="InterPro" id="IPR006428">
    <property type="entry name" value="Portal_SPP1-type"/>
</dbReference>
<evidence type="ECO:0000313" key="1">
    <source>
        <dbReference type="EMBL" id="MDK7187939.1"/>
    </source>
</evidence>
<name>A0AAJ1V659_9LACT</name>
<dbReference type="AlphaFoldDB" id="A0AAJ1V659"/>
<dbReference type="Pfam" id="PF05133">
    <property type="entry name" value="SPP1_portal"/>
    <property type="match status" value="1"/>
</dbReference>
<sequence>MEGEYIPKSYRFERGIEEIEQERRVDSLQFDTESNTHFVYHDMNELIDTDNGQSVLKAMLDRFFHAQKERLSILDRYSRGENYTVLSGRRRIEIEKSDYRVTHNWGAYISNYITGYLLSLPVTIGTKDPNDNEDKTLEELNQINDANDVDSLNFELGFDTSRFGRAYELHYRDEEGQDHITLIDPQEIFVIRSADVSKKIIGAVHVPIYNDLVYMTIYTDDLIIKYKPFRQGQYVFDEESRQRHFYGMTPVVEWQNNRFRQGDFETVISLIDAYDSAQSDTANYMSDLNDALLVINGDLHSNSLTVGDVQKMKEANMLVLESGMDINGKQTSLSAEYIYKQYDVTGTEAYKTRLMNDIYKLSNVPNLDDDRFYSGQSGVALQYKMIGLEQVRSIKEAFYTKALKRRYQLIENIHSELSMNGIQSSDLTFTFHTNIPQDVWAEVEKYISAGGEVSQTTLMELASFIESIDNEKTRLESDSLPTNATDQLKAFMLNKQGDEDGQTTE</sequence>
<reference evidence="1" key="1">
    <citation type="submission" date="2023-05" db="EMBL/GenBank/DDBJ databases">
        <title>Cataloging the Phylogenetic Diversity of Human Bladder Bacteria.</title>
        <authorList>
            <person name="Du J."/>
        </authorList>
    </citation>
    <scope>NUCLEOTIDE SEQUENCE</scope>
    <source>
        <strain evidence="1">UMB1231</strain>
    </source>
</reference>